<accession>A0ABT1EVI5</accession>
<evidence type="ECO:0000313" key="1">
    <source>
        <dbReference type="EMBL" id="MCP1247304.1"/>
    </source>
</evidence>
<evidence type="ECO:0000313" key="2">
    <source>
        <dbReference type="Proteomes" id="UP001523543"/>
    </source>
</evidence>
<sequence length="811" mass="92051">MAITRDNHFVPQWYQRGFFERDRSTLAYLDLEPPTKVLSNGRVIQEKSLFDAPTKRCFFRTDLYSTFFGTAVNDEIERKLFGDIDTRGSKAVKAFAGTAAASWNEHFRTFFEYIDIQKLRTPKGLAWLSAQYPTLNQNELMMEMQGIRMLHTTIWTQCVREIVSAEDADVKFIVTDHPVTIYNHALPPEAAQCAFPHDPGIALRASQTLFPLDRNHCLILTNLEYAKNPLTAPLEKRTFARNFRQSIVRTDRIIRKRRLTDIEVSGINHVMKARAQRHIAAGRQEWLYPEKTVTGSWSDLAPMLLPPHDELWKFGGETFVGFRDGSVSYQDTFGRTEKEWELLKKVPPAAGGLASNALCGCGSGYIYRICCQSRPAALRPSWTQLSIRERNLALHRGILSILGMDAGKTWNEVRKELTEDQIKDVYYLYEALWPLETDLLSLLPKRDGRPRAVYTGALHPQSIAEFAIGASLYFGELIVENPFVHAGTIAKKYRPTEHPQTYHLEFLKSVAFFLNVMPMVDAGLINLIPNPWTFDDHLHRQTVAMAEARASGLRISPLGEARLEELVRQDGMRDVLMWPRAAHEARIRKNFPEIDDAGCAEMLHELERMKEQDPLTALQDNIFEGGKEGGQMRLMQTAPNFEMTMYLAQATGAFIVTDSAFRWQEILLAARPRLGALPARLQSLATKIADAEFLFPEDPDRIVRLAHNGTLEAYPRLFSEMFRYMASAEVSSLKPNFEAGLAARFARTHEAGQKVLLKRGESGNMGRISCVFSPTGIQDNTINRLLLMSSSEHHLHMVPMAFYIQRPDPAS</sequence>
<reference evidence="1 2" key="1">
    <citation type="submission" date="2022-06" db="EMBL/GenBank/DDBJ databases">
        <title>Acetobacer genomes from food samples.</title>
        <authorList>
            <person name="Sombolestani A."/>
        </authorList>
    </citation>
    <scope>NUCLEOTIDE SEQUENCE [LARGE SCALE GENOMIC DNA]</scope>
    <source>
        <strain evidence="1 2">R-83281</strain>
    </source>
</reference>
<comment type="caution">
    <text evidence="1">The sequence shown here is derived from an EMBL/GenBank/DDBJ whole genome shotgun (WGS) entry which is preliminary data.</text>
</comment>
<keyword evidence="2" id="KW-1185">Reference proteome</keyword>
<dbReference type="RefSeq" id="WP_253551265.1">
    <property type="nucleotide sequence ID" value="NZ_JAMYZR010000081.1"/>
</dbReference>
<proteinExistence type="predicted"/>
<name>A0ABT1EVI5_9PROT</name>
<dbReference type="InterPro" id="IPR025332">
    <property type="entry name" value="DUF4238"/>
</dbReference>
<dbReference type="Pfam" id="PF14022">
    <property type="entry name" value="DUF4238"/>
    <property type="match status" value="1"/>
</dbReference>
<organism evidence="1 2">
    <name type="scientific">Acetobacter cerevisiae</name>
    <dbReference type="NCBI Taxonomy" id="178900"/>
    <lineage>
        <taxon>Bacteria</taxon>
        <taxon>Pseudomonadati</taxon>
        <taxon>Pseudomonadota</taxon>
        <taxon>Alphaproteobacteria</taxon>
        <taxon>Acetobacterales</taxon>
        <taxon>Acetobacteraceae</taxon>
        <taxon>Acetobacter</taxon>
    </lineage>
</organism>
<protein>
    <submittedName>
        <fullName evidence="1">DUF4238 domain-containing protein</fullName>
    </submittedName>
</protein>
<dbReference type="Proteomes" id="UP001523543">
    <property type="component" value="Unassembled WGS sequence"/>
</dbReference>
<dbReference type="EMBL" id="JAMYZR010000081">
    <property type="protein sequence ID" value="MCP1247304.1"/>
    <property type="molecule type" value="Genomic_DNA"/>
</dbReference>
<gene>
    <name evidence="1" type="ORF">NKW54_15440</name>
</gene>